<dbReference type="Ensembl" id="ENSAMET00000046618.1">
    <property type="protein sequence ID" value="ENSAMEP00000041640.1"/>
    <property type="gene ID" value="ENSAMEG00000030356.1"/>
</dbReference>
<protein>
    <recommendedName>
        <fullName evidence="10">Globin domain-containing protein</fullName>
    </recommendedName>
</protein>
<feature type="domain" description="Globin" evidence="10">
    <location>
        <begin position="2"/>
        <end position="142"/>
    </location>
</feature>
<dbReference type="GO" id="GO:0043177">
    <property type="term" value="F:organic acid binding"/>
    <property type="evidence" value="ECO:0007669"/>
    <property type="project" value="TreeGrafter"/>
</dbReference>
<dbReference type="GO" id="GO:0072562">
    <property type="term" value="C:blood microparticle"/>
    <property type="evidence" value="ECO:0007669"/>
    <property type="project" value="TreeGrafter"/>
</dbReference>
<dbReference type="InterPro" id="IPR050056">
    <property type="entry name" value="Hemoglobin_oxygen_transport"/>
</dbReference>
<dbReference type="CDD" id="cd08927">
    <property type="entry name" value="Hb-alpha-like"/>
    <property type="match status" value="1"/>
</dbReference>
<keyword evidence="12" id="KW-1185">Reference proteome</keyword>
<dbReference type="InterPro" id="IPR012292">
    <property type="entry name" value="Globin/Proto"/>
</dbReference>
<keyword evidence="5 9" id="KW-0349">Heme</keyword>
<dbReference type="Gene3D" id="1.10.490.10">
    <property type="entry name" value="Globins"/>
    <property type="match status" value="1"/>
</dbReference>
<dbReference type="Proteomes" id="UP000008912">
    <property type="component" value="Unassembled WGS sequence"/>
</dbReference>
<evidence type="ECO:0000313" key="11">
    <source>
        <dbReference type="Ensembl" id="ENSAMEP00000041640.1"/>
    </source>
</evidence>
<dbReference type="InterPro" id="IPR000971">
    <property type="entry name" value="Globin"/>
</dbReference>
<dbReference type="PRINTS" id="PR00612">
    <property type="entry name" value="ALPHAHAEM"/>
</dbReference>
<evidence type="ECO:0000256" key="3">
    <source>
        <dbReference type="ARBA" id="ARBA00011125"/>
    </source>
</evidence>
<dbReference type="GeneTree" id="ENSGT00940000154590"/>
<evidence type="ECO:0000256" key="6">
    <source>
        <dbReference type="ARBA" id="ARBA00022621"/>
    </source>
</evidence>
<dbReference type="PROSITE" id="PS01033">
    <property type="entry name" value="GLOBIN"/>
    <property type="match status" value="1"/>
</dbReference>
<dbReference type="AlphaFoldDB" id="A0A7N5KKL5"/>
<reference evidence="11" key="3">
    <citation type="submission" date="2025-09" db="UniProtKB">
        <authorList>
            <consortium name="Ensembl"/>
        </authorList>
    </citation>
    <scope>IDENTIFICATION</scope>
</reference>
<evidence type="ECO:0000256" key="9">
    <source>
        <dbReference type="RuleBase" id="RU000356"/>
    </source>
</evidence>
<evidence type="ECO:0000313" key="12">
    <source>
        <dbReference type="Proteomes" id="UP000008912"/>
    </source>
</evidence>
<name>A0A7N5KKL5_AILME</name>
<dbReference type="GO" id="GO:0005833">
    <property type="term" value="C:hemoglobin complex"/>
    <property type="evidence" value="ECO:0007669"/>
    <property type="project" value="InterPro"/>
</dbReference>
<dbReference type="GO" id="GO:0031838">
    <property type="term" value="C:haptoglobin-hemoglobin complex"/>
    <property type="evidence" value="ECO:0007669"/>
    <property type="project" value="TreeGrafter"/>
</dbReference>
<evidence type="ECO:0000259" key="10">
    <source>
        <dbReference type="PROSITE" id="PS01033"/>
    </source>
</evidence>
<dbReference type="PANTHER" id="PTHR11442:SF48">
    <property type="entry name" value="HEMOGLOBIN SUBUNIT ALPHA"/>
    <property type="match status" value="1"/>
</dbReference>
<dbReference type="InterPro" id="IPR009050">
    <property type="entry name" value="Globin-like_sf"/>
</dbReference>
<dbReference type="InParanoid" id="A0A7N5KKL5"/>
<evidence type="ECO:0000256" key="7">
    <source>
        <dbReference type="ARBA" id="ARBA00022723"/>
    </source>
</evidence>
<keyword evidence="4 9" id="KW-0813">Transport</keyword>
<dbReference type="PANTHER" id="PTHR11442">
    <property type="entry name" value="HEMOGLOBIN FAMILY MEMBER"/>
    <property type="match status" value="1"/>
</dbReference>
<dbReference type="GO" id="GO:0031720">
    <property type="term" value="F:haptoglobin binding"/>
    <property type="evidence" value="ECO:0007669"/>
    <property type="project" value="TreeGrafter"/>
</dbReference>
<dbReference type="InterPro" id="IPR002338">
    <property type="entry name" value="Hemoglobin_a-typ"/>
</dbReference>
<reference evidence="11" key="2">
    <citation type="submission" date="2025-08" db="UniProtKB">
        <authorList>
            <consortium name="Ensembl"/>
        </authorList>
    </citation>
    <scope>IDENTIFICATION</scope>
</reference>
<dbReference type="GO" id="GO:0046872">
    <property type="term" value="F:metal ion binding"/>
    <property type="evidence" value="ECO:0007669"/>
    <property type="project" value="UniProtKB-KW"/>
</dbReference>
<keyword evidence="6 9" id="KW-0561">Oxygen transport</keyword>
<comment type="subunit">
    <text evidence="3">Heterotetramer of two alpha chains and two beta chains.</text>
</comment>
<dbReference type="GO" id="GO:0020037">
    <property type="term" value="F:heme binding"/>
    <property type="evidence" value="ECO:0007669"/>
    <property type="project" value="InterPro"/>
</dbReference>
<evidence type="ECO:0000256" key="2">
    <source>
        <dbReference type="ARBA" id="ARBA00008705"/>
    </source>
</evidence>
<dbReference type="SUPFAM" id="SSF46458">
    <property type="entry name" value="Globin-like"/>
    <property type="match status" value="1"/>
</dbReference>
<comment type="function">
    <text evidence="1">Involved in oxygen transport from the lung to the various peripheral tissues.</text>
</comment>
<evidence type="ECO:0000256" key="1">
    <source>
        <dbReference type="ARBA" id="ARBA00003705"/>
    </source>
</evidence>
<dbReference type="GO" id="GO:0005344">
    <property type="term" value="F:oxygen carrier activity"/>
    <property type="evidence" value="ECO:0007669"/>
    <property type="project" value="UniProtKB-KW"/>
</dbReference>
<dbReference type="GO" id="GO:0042744">
    <property type="term" value="P:hydrogen peroxide catabolic process"/>
    <property type="evidence" value="ECO:0007669"/>
    <property type="project" value="TreeGrafter"/>
</dbReference>
<dbReference type="GO" id="GO:0019825">
    <property type="term" value="F:oxygen binding"/>
    <property type="evidence" value="ECO:0007669"/>
    <property type="project" value="InterPro"/>
</dbReference>
<sequence>MVLTAEDKANVKSAWDHIKGHEEAFGAEALCRMFDSEPVTKTYFGGKDISEESSYLHSHGKKVMCALTNAVAHIDNIEACLDKLSDTHAHELMVDPTNFPRLGHNILLVIGIHMPQLLTCAMHCSLDKFLCQVAEVLTSKYR</sequence>
<comment type="similarity">
    <text evidence="2 9">Belongs to the globin family.</text>
</comment>
<proteinExistence type="inferred from homology"/>
<dbReference type="FunFam" id="1.10.490.10:FF:000002">
    <property type="entry name" value="Hemoglobin subunit alpha"/>
    <property type="match status" value="1"/>
</dbReference>
<keyword evidence="7" id="KW-0479">Metal-binding</keyword>
<accession>A0A7N5KKL5</accession>
<organism evidence="11 12">
    <name type="scientific">Ailuropoda melanoleuca</name>
    <name type="common">Giant panda</name>
    <dbReference type="NCBI Taxonomy" id="9646"/>
    <lineage>
        <taxon>Eukaryota</taxon>
        <taxon>Metazoa</taxon>
        <taxon>Chordata</taxon>
        <taxon>Craniata</taxon>
        <taxon>Vertebrata</taxon>
        <taxon>Euteleostomi</taxon>
        <taxon>Mammalia</taxon>
        <taxon>Eutheria</taxon>
        <taxon>Laurasiatheria</taxon>
        <taxon>Carnivora</taxon>
        <taxon>Caniformia</taxon>
        <taxon>Ursidae</taxon>
        <taxon>Ailuropoda</taxon>
    </lineage>
</organism>
<dbReference type="GO" id="GO:0004601">
    <property type="term" value="F:peroxidase activity"/>
    <property type="evidence" value="ECO:0007669"/>
    <property type="project" value="TreeGrafter"/>
</dbReference>
<reference evidence="11 12" key="1">
    <citation type="journal article" date="2010" name="Nature">
        <title>The sequence and de novo assembly of the giant panda genome.</title>
        <authorList>
            <person name="Li R."/>
            <person name="Fan W."/>
            <person name="Tian G."/>
            <person name="Zhu H."/>
            <person name="He L."/>
            <person name="Cai J."/>
            <person name="Huang Q."/>
            <person name="Cai Q."/>
            <person name="Li B."/>
            <person name="Bai Y."/>
            <person name="Zhang Z."/>
            <person name="Zhang Y."/>
            <person name="Wang W."/>
            <person name="Li J."/>
            <person name="Wei F."/>
            <person name="Li H."/>
            <person name="Jian M."/>
            <person name="Li J."/>
            <person name="Zhang Z."/>
            <person name="Nielsen R."/>
            <person name="Li D."/>
            <person name="Gu W."/>
            <person name="Yang Z."/>
            <person name="Xuan Z."/>
            <person name="Ryder O.A."/>
            <person name="Leung F.C."/>
            <person name="Zhou Y."/>
            <person name="Cao J."/>
            <person name="Sun X."/>
            <person name="Fu Y."/>
            <person name="Fang X."/>
            <person name="Guo X."/>
            <person name="Wang B."/>
            <person name="Hou R."/>
            <person name="Shen F."/>
            <person name="Mu B."/>
            <person name="Ni P."/>
            <person name="Lin R."/>
            <person name="Qian W."/>
            <person name="Wang G."/>
            <person name="Yu C."/>
            <person name="Nie W."/>
            <person name="Wang J."/>
            <person name="Wu Z."/>
            <person name="Liang H."/>
            <person name="Min J."/>
            <person name="Wu Q."/>
            <person name="Cheng S."/>
            <person name="Ruan J."/>
            <person name="Wang M."/>
            <person name="Shi Z."/>
            <person name="Wen M."/>
            <person name="Liu B."/>
            <person name="Ren X."/>
            <person name="Zheng H."/>
            <person name="Dong D."/>
            <person name="Cook K."/>
            <person name="Shan G."/>
            <person name="Zhang H."/>
            <person name="Kosiol C."/>
            <person name="Xie X."/>
            <person name="Lu Z."/>
            <person name="Zheng H."/>
            <person name="Li Y."/>
            <person name="Steiner C.C."/>
            <person name="Lam T.T."/>
            <person name="Lin S."/>
            <person name="Zhang Q."/>
            <person name="Li G."/>
            <person name="Tian J."/>
            <person name="Gong T."/>
            <person name="Liu H."/>
            <person name="Zhang D."/>
            <person name="Fang L."/>
            <person name="Ye C."/>
            <person name="Zhang J."/>
            <person name="Hu W."/>
            <person name="Xu A."/>
            <person name="Ren Y."/>
            <person name="Zhang G."/>
            <person name="Bruford M.W."/>
            <person name="Li Q."/>
            <person name="Ma L."/>
            <person name="Guo Y."/>
            <person name="An N."/>
            <person name="Hu Y."/>
            <person name="Zheng Y."/>
            <person name="Shi Y."/>
            <person name="Li Z."/>
            <person name="Liu Q."/>
            <person name="Chen Y."/>
            <person name="Zhao J."/>
            <person name="Qu N."/>
            <person name="Zhao S."/>
            <person name="Tian F."/>
            <person name="Wang X."/>
            <person name="Wang H."/>
            <person name="Xu L."/>
            <person name="Liu X."/>
            <person name="Vinar T."/>
            <person name="Wang Y."/>
            <person name="Lam T.W."/>
            <person name="Yiu S.M."/>
            <person name="Liu S."/>
            <person name="Zhang H."/>
            <person name="Li D."/>
            <person name="Huang Y."/>
            <person name="Wang X."/>
            <person name="Yang G."/>
            <person name="Jiang Z."/>
            <person name="Wang J."/>
            <person name="Qin N."/>
            <person name="Li L."/>
            <person name="Li J."/>
            <person name="Bolund L."/>
            <person name="Kristiansen K."/>
            <person name="Wong G.K."/>
            <person name="Olson M."/>
            <person name="Zhang X."/>
            <person name="Li S."/>
            <person name="Yang H."/>
            <person name="Wang J."/>
            <person name="Wang J."/>
        </authorList>
    </citation>
    <scope>NUCLEOTIDE SEQUENCE [LARGE SCALE GENOMIC DNA]</scope>
</reference>
<evidence type="ECO:0000256" key="5">
    <source>
        <dbReference type="ARBA" id="ARBA00022617"/>
    </source>
</evidence>
<evidence type="ECO:0000256" key="4">
    <source>
        <dbReference type="ARBA" id="ARBA00022448"/>
    </source>
</evidence>
<dbReference type="Pfam" id="PF00042">
    <property type="entry name" value="Globin"/>
    <property type="match status" value="1"/>
</dbReference>
<evidence type="ECO:0000256" key="8">
    <source>
        <dbReference type="ARBA" id="ARBA00023004"/>
    </source>
</evidence>
<keyword evidence="8" id="KW-0408">Iron</keyword>